<feature type="transmembrane region" description="Helical" evidence="7">
    <location>
        <begin position="45"/>
        <end position="65"/>
    </location>
</feature>
<proteinExistence type="predicted"/>
<evidence type="ECO:0000256" key="1">
    <source>
        <dbReference type="ARBA" id="ARBA00004141"/>
    </source>
</evidence>
<feature type="transmembrane region" description="Helical" evidence="7">
    <location>
        <begin position="249"/>
        <end position="270"/>
    </location>
</feature>
<name>A0AAJ0G529_9PEZI</name>
<keyword evidence="5 7" id="KW-0472">Membrane</keyword>
<feature type="transmembrane region" description="Helical" evidence="7">
    <location>
        <begin position="390"/>
        <end position="407"/>
    </location>
</feature>
<evidence type="ECO:0000256" key="2">
    <source>
        <dbReference type="ARBA" id="ARBA00022448"/>
    </source>
</evidence>
<comment type="subcellular location">
    <subcellularLocation>
        <location evidence="1">Membrane</location>
        <topology evidence="1">Multi-pass membrane protein</topology>
    </subcellularLocation>
</comment>
<evidence type="ECO:0000256" key="3">
    <source>
        <dbReference type="ARBA" id="ARBA00022692"/>
    </source>
</evidence>
<dbReference type="InterPro" id="IPR010573">
    <property type="entry name" value="MFS_Str1/Tri12-like"/>
</dbReference>
<comment type="caution">
    <text evidence="9">The sequence shown here is derived from an EMBL/GenBank/DDBJ whole genome shotgun (WGS) entry which is preliminary data.</text>
</comment>
<evidence type="ECO:0000313" key="9">
    <source>
        <dbReference type="EMBL" id="KAK3048218.1"/>
    </source>
</evidence>
<reference evidence="9" key="1">
    <citation type="submission" date="2023-04" db="EMBL/GenBank/DDBJ databases">
        <title>Black Yeasts Isolated from many extreme environments.</title>
        <authorList>
            <person name="Coleine C."/>
            <person name="Stajich J.E."/>
            <person name="Selbmann L."/>
        </authorList>
    </citation>
    <scope>NUCLEOTIDE SEQUENCE</scope>
    <source>
        <strain evidence="9">CCFEE 5312</strain>
    </source>
</reference>
<keyword evidence="3 7" id="KW-0812">Transmembrane</keyword>
<dbReference type="PANTHER" id="PTHR23501">
    <property type="entry name" value="MAJOR FACILITATOR SUPERFAMILY"/>
    <property type="match status" value="1"/>
</dbReference>
<dbReference type="EMBL" id="JAWDJX010000051">
    <property type="protein sequence ID" value="KAK3048218.1"/>
    <property type="molecule type" value="Genomic_DNA"/>
</dbReference>
<sequence>MTRTTSRLQQLESAHAGEGTLEDIKRAELLATDTTQVKKGYFTSLSLIGAIASISLSTVASYWGFSPAAAVITVINLDIGPSDNASLFSIIWTVAGAISIILFGRISDKFGRRWILIAATACGFIGGIVACTAKTINTLVGANVLLGLAAGVHTCYGLTVGEVCPHKWKFVVVAATVVFPNIIPTGFGAYLANMLVGFGSQPDGWRQIYYIYLAMMGTSLILMVLFYHPPSFKQLHGDGRTRMQELKRVDWIGMVLLVSGLVLFLLGISWGGQPLPWSSSRILGLTITGGILLIIFGFREAFSHTPNPLVPTHYFKDVRGFTMLFIISAVSGTVHLASAIIWPSQVAVIYATSITDPHKKAWASTTIAFGIWGGLVILSPLIGLGKYVRIQLICMMAVAVAFLGALVSCKPSNFSQSAAFSLLATFPAGILEVASGLLVQLDSNDADIGTCFSIIFLARTAIGAIFTAIFVTILSNTAPTELVKHVTPAALDAGLPQSSLPELFQAIAAGTPNAFAAVPGINAGIQGAVAGAVADGYAAAYAYVYYAAIAVGLVGLVACCCIKDYDPYFNNHVSKQIYKSGKDHEGAVQSWKDVGDDTEKNDVRHEE</sequence>
<evidence type="ECO:0000256" key="4">
    <source>
        <dbReference type="ARBA" id="ARBA00022989"/>
    </source>
</evidence>
<feature type="transmembrane region" description="Helical" evidence="7">
    <location>
        <begin position="85"/>
        <end position="103"/>
    </location>
</feature>
<feature type="transmembrane region" description="Helical" evidence="7">
    <location>
        <begin position="115"/>
        <end position="133"/>
    </location>
</feature>
<evidence type="ECO:0000259" key="8">
    <source>
        <dbReference type="PROSITE" id="PS50850"/>
    </source>
</evidence>
<organism evidence="9 10">
    <name type="scientific">Extremus antarcticus</name>
    <dbReference type="NCBI Taxonomy" id="702011"/>
    <lineage>
        <taxon>Eukaryota</taxon>
        <taxon>Fungi</taxon>
        <taxon>Dikarya</taxon>
        <taxon>Ascomycota</taxon>
        <taxon>Pezizomycotina</taxon>
        <taxon>Dothideomycetes</taxon>
        <taxon>Dothideomycetidae</taxon>
        <taxon>Mycosphaerellales</taxon>
        <taxon>Extremaceae</taxon>
        <taxon>Extremus</taxon>
    </lineage>
</organism>
<evidence type="ECO:0000256" key="5">
    <source>
        <dbReference type="ARBA" id="ARBA00023136"/>
    </source>
</evidence>
<gene>
    <name evidence="9" type="ORF">LTR09_010379</name>
</gene>
<feature type="transmembrane region" description="Helical" evidence="7">
    <location>
        <begin position="139"/>
        <end position="158"/>
    </location>
</feature>
<feature type="transmembrane region" description="Helical" evidence="7">
    <location>
        <begin position="419"/>
        <end position="439"/>
    </location>
</feature>
<dbReference type="SUPFAM" id="SSF103473">
    <property type="entry name" value="MFS general substrate transporter"/>
    <property type="match status" value="1"/>
</dbReference>
<dbReference type="InterPro" id="IPR020846">
    <property type="entry name" value="MFS_dom"/>
</dbReference>
<protein>
    <recommendedName>
        <fullName evidence="8">Major facilitator superfamily (MFS) profile domain-containing protein</fullName>
    </recommendedName>
</protein>
<feature type="transmembrane region" description="Helical" evidence="7">
    <location>
        <begin position="323"/>
        <end position="342"/>
    </location>
</feature>
<dbReference type="GO" id="GO:0022857">
    <property type="term" value="F:transmembrane transporter activity"/>
    <property type="evidence" value="ECO:0007669"/>
    <property type="project" value="InterPro"/>
</dbReference>
<feature type="transmembrane region" description="Helical" evidence="7">
    <location>
        <begin position="170"/>
        <end position="196"/>
    </location>
</feature>
<feature type="transmembrane region" description="Helical" evidence="7">
    <location>
        <begin position="451"/>
        <end position="474"/>
    </location>
</feature>
<dbReference type="Gene3D" id="1.20.1250.20">
    <property type="entry name" value="MFS general substrate transporter like domains"/>
    <property type="match status" value="1"/>
</dbReference>
<feature type="transmembrane region" description="Helical" evidence="7">
    <location>
        <begin position="362"/>
        <end position="383"/>
    </location>
</feature>
<dbReference type="Proteomes" id="UP001271007">
    <property type="component" value="Unassembled WGS sequence"/>
</dbReference>
<feature type="compositionally biased region" description="Basic and acidic residues" evidence="6">
    <location>
        <begin position="593"/>
        <end position="607"/>
    </location>
</feature>
<evidence type="ECO:0000256" key="6">
    <source>
        <dbReference type="SAM" id="MobiDB-lite"/>
    </source>
</evidence>
<feature type="region of interest" description="Disordered" evidence="6">
    <location>
        <begin position="586"/>
        <end position="607"/>
    </location>
</feature>
<feature type="transmembrane region" description="Helical" evidence="7">
    <location>
        <begin position="543"/>
        <end position="562"/>
    </location>
</feature>
<feature type="transmembrane region" description="Helical" evidence="7">
    <location>
        <begin position="208"/>
        <end position="228"/>
    </location>
</feature>
<evidence type="ECO:0000313" key="10">
    <source>
        <dbReference type="Proteomes" id="UP001271007"/>
    </source>
</evidence>
<dbReference type="GO" id="GO:0005886">
    <property type="term" value="C:plasma membrane"/>
    <property type="evidence" value="ECO:0007669"/>
    <property type="project" value="TreeGrafter"/>
</dbReference>
<dbReference type="PANTHER" id="PTHR23501:SF109">
    <property type="entry name" value="MAJOR FACILITATOR SUPERFAMILY (MFS) PROFILE DOMAIN-CONTAINING PROTEIN-RELATED"/>
    <property type="match status" value="1"/>
</dbReference>
<dbReference type="Pfam" id="PF06609">
    <property type="entry name" value="TRI12"/>
    <property type="match status" value="1"/>
</dbReference>
<accession>A0AAJ0G529</accession>
<evidence type="ECO:0000256" key="7">
    <source>
        <dbReference type="SAM" id="Phobius"/>
    </source>
</evidence>
<dbReference type="CDD" id="cd06179">
    <property type="entry name" value="MFS_TRI12_like"/>
    <property type="match status" value="1"/>
</dbReference>
<keyword evidence="2" id="KW-0813">Transport</keyword>
<keyword evidence="4 7" id="KW-1133">Transmembrane helix</keyword>
<feature type="domain" description="Major facilitator superfamily (MFS) profile" evidence="8">
    <location>
        <begin position="41"/>
        <end position="478"/>
    </location>
</feature>
<keyword evidence="10" id="KW-1185">Reference proteome</keyword>
<dbReference type="InterPro" id="IPR036259">
    <property type="entry name" value="MFS_trans_sf"/>
</dbReference>
<feature type="transmembrane region" description="Helical" evidence="7">
    <location>
        <begin position="282"/>
        <end position="302"/>
    </location>
</feature>
<dbReference type="InterPro" id="IPR053791">
    <property type="entry name" value="MFS_Tri12-like"/>
</dbReference>
<dbReference type="PROSITE" id="PS50850">
    <property type="entry name" value="MFS"/>
    <property type="match status" value="1"/>
</dbReference>
<dbReference type="AlphaFoldDB" id="A0AAJ0G529"/>